<protein>
    <submittedName>
        <fullName evidence="1">Uncharacterized protein</fullName>
    </submittedName>
</protein>
<evidence type="ECO:0000313" key="1">
    <source>
        <dbReference type="EMBL" id="KAF2973499.1"/>
    </source>
</evidence>
<proteinExistence type="predicted"/>
<name>A0A7C8J8P4_9PEZI</name>
<sequence length="242" mass="28025">MWTRLFPQALPTPLHTGNVRRKNVRERLLDQDEDDTSPPPMKKRAHYSIRPLFDKYNGHNYATLRVTLHSSAAKDIAKTEEALAIETKEKVDANISRLNKVATKEHELSLSTLDCEVDAEVTREDGQKRTSPRKARIALSSYQEVEVERTKELAQLWGSWENTHTDADEVWNKFQELFKRGFCKGTRGISSNREWIDKEDFDIERRIKQVVDDMTACEDEFQENLKDEEANILEAMLECSLG</sequence>
<comment type="caution">
    <text evidence="1">The sequence shown here is derived from an EMBL/GenBank/DDBJ whole genome shotgun (WGS) entry which is preliminary data.</text>
</comment>
<keyword evidence="2" id="KW-1185">Reference proteome</keyword>
<dbReference type="EMBL" id="WUBL01000001">
    <property type="protein sequence ID" value="KAF2973499.1"/>
    <property type="molecule type" value="Genomic_DNA"/>
</dbReference>
<dbReference type="Proteomes" id="UP000481858">
    <property type="component" value="Unassembled WGS sequence"/>
</dbReference>
<organism evidence="1 2">
    <name type="scientific">Xylaria multiplex</name>
    <dbReference type="NCBI Taxonomy" id="323545"/>
    <lineage>
        <taxon>Eukaryota</taxon>
        <taxon>Fungi</taxon>
        <taxon>Dikarya</taxon>
        <taxon>Ascomycota</taxon>
        <taxon>Pezizomycotina</taxon>
        <taxon>Sordariomycetes</taxon>
        <taxon>Xylariomycetidae</taxon>
        <taxon>Xylariales</taxon>
        <taxon>Xylariaceae</taxon>
        <taxon>Xylaria</taxon>
    </lineage>
</organism>
<evidence type="ECO:0000313" key="2">
    <source>
        <dbReference type="Proteomes" id="UP000481858"/>
    </source>
</evidence>
<accession>A0A7C8J8P4</accession>
<reference evidence="1 2" key="1">
    <citation type="submission" date="2019-12" db="EMBL/GenBank/DDBJ databases">
        <title>Draft genome sequence of the ascomycete Xylaria multiplex DSM 110363.</title>
        <authorList>
            <person name="Buettner E."/>
            <person name="Kellner H."/>
        </authorList>
    </citation>
    <scope>NUCLEOTIDE SEQUENCE [LARGE SCALE GENOMIC DNA]</scope>
    <source>
        <strain evidence="1 2">DSM 110363</strain>
    </source>
</reference>
<gene>
    <name evidence="1" type="ORF">GQX73_g225</name>
</gene>
<dbReference type="OrthoDB" id="4687746at2759"/>
<dbReference type="AlphaFoldDB" id="A0A7C8J8P4"/>
<dbReference type="InParanoid" id="A0A7C8J8P4"/>